<evidence type="ECO:0000313" key="4">
    <source>
        <dbReference type="Proteomes" id="UP000321272"/>
    </source>
</evidence>
<dbReference type="NCBIfam" id="TIGR01552">
    <property type="entry name" value="phd_fam"/>
    <property type="match status" value="1"/>
</dbReference>
<dbReference type="Gene3D" id="3.40.1620.10">
    <property type="entry name" value="YefM-like domain"/>
    <property type="match status" value="1"/>
</dbReference>
<dbReference type="InterPro" id="IPR006442">
    <property type="entry name" value="Antitoxin_Phd/YefM"/>
</dbReference>
<comment type="function">
    <text evidence="2">Antitoxin component of a type II toxin-antitoxin (TA) system.</text>
</comment>
<dbReference type="AlphaFoldDB" id="A0A5B8SU13"/>
<dbReference type="RefSeq" id="WP_147183326.1">
    <property type="nucleotide sequence ID" value="NZ_CP042382.1"/>
</dbReference>
<evidence type="ECO:0000313" key="3">
    <source>
        <dbReference type="EMBL" id="QEA38258.1"/>
    </source>
</evidence>
<dbReference type="KEGG" id="paur:FGL86_03660"/>
<dbReference type="InterPro" id="IPR036165">
    <property type="entry name" value="YefM-like_sf"/>
</dbReference>
<name>A0A5B8SU13_9GAMM</name>
<proteinExistence type="inferred from homology"/>
<dbReference type="SUPFAM" id="SSF143120">
    <property type="entry name" value="YefM-like"/>
    <property type="match status" value="1"/>
</dbReference>
<dbReference type="Proteomes" id="UP000321272">
    <property type="component" value="Chromosome"/>
</dbReference>
<keyword evidence="4" id="KW-1185">Reference proteome</keyword>
<evidence type="ECO:0000256" key="2">
    <source>
        <dbReference type="RuleBase" id="RU362080"/>
    </source>
</evidence>
<dbReference type="EMBL" id="CP042382">
    <property type="protein sequence ID" value="QEA38258.1"/>
    <property type="molecule type" value="Genomic_DNA"/>
</dbReference>
<reference evidence="3 4" key="1">
    <citation type="submission" date="2019-06" db="EMBL/GenBank/DDBJ databases">
        <title>Genome analyses of bacteria isolated from kimchi.</title>
        <authorList>
            <person name="Lee S."/>
            <person name="Ahn S."/>
            <person name="Roh S."/>
        </authorList>
    </citation>
    <scope>NUCLEOTIDE SEQUENCE [LARGE SCALE GENOMIC DNA]</scope>
    <source>
        <strain evidence="3 4">CBA4606</strain>
    </source>
</reference>
<dbReference type="OrthoDB" id="361281at2"/>
<protein>
    <recommendedName>
        <fullName evidence="2">Antitoxin</fullName>
    </recommendedName>
</protein>
<comment type="similarity">
    <text evidence="1 2">Belongs to the phD/YefM antitoxin family.</text>
</comment>
<accession>A0A5B8SU13</accession>
<evidence type="ECO:0000256" key="1">
    <source>
        <dbReference type="ARBA" id="ARBA00009981"/>
    </source>
</evidence>
<sequence length="83" mass="9382">MEWQLQLAKSKLSELVETTSREGPQVITVRGKRKVVMISAEEYDALVQRNSQGSLVEFLRASPLAEVELDLERSHDEGREVAL</sequence>
<gene>
    <name evidence="3" type="ORF">FGL86_03660</name>
</gene>
<organism evidence="3 4">
    <name type="scientific">Pistricoccus aurantiacus</name>
    <dbReference type="NCBI Taxonomy" id="1883414"/>
    <lineage>
        <taxon>Bacteria</taxon>
        <taxon>Pseudomonadati</taxon>
        <taxon>Pseudomonadota</taxon>
        <taxon>Gammaproteobacteria</taxon>
        <taxon>Oceanospirillales</taxon>
        <taxon>Halomonadaceae</taxon>
        <taxon>Pistricoccus</taxon>
    </lineage>
</organism>
<dbReference type="Pfam" id="PF02604">
    <property type="entry name" value="PhdYeFM_antitox"/>
    <property type="match status" value="1"/>
</dbReference>